<evidence type="ECO:0000313" key="1">
    <source>
        <dbReference type="EMBL" id="JAD90287.1"/>
    </source>
</evidence>
<organism evidence="1">
    <name type="scientific">Arundo donax</name>
    <name type="common">Giant reed</name>
    <name type="synonym">Donax arundinaceus</name>
    <dbReference type="NCBI Taxonomy" id="35708"/>
    <lineage>
        <taxon>Eukaryota</taxon>
        <taxon>Viridiplantae</taxon>
        <taxon>Streptophyta</taxon>
        <taxon>Embryophyta</taxon>
        <taxon>Tracheophyta</taxon>
        <taxon>Spermatophyta</taxon>
        <taxon>Magnoliopsida</taxon>
        <taxon>Liliopsida</taxon>
        <taxon>Poales</taxon>
        <taxon>Poaceae</taxon>
        <taxon>PACMAD clade</taxon>
        <taxon>Arundinoideae</taxon>
        <taxon>Arundineae</taxon>
        <taxon>Arundo</taxon>
    </lineage>
</organism>
<reference evidence="1" key="1">
    <citation type="submission" date="2014-09" db="EMBL/GenBank/DDBJ databases">
        <authorList>
            <person name="Magalhaes I.L.F."/>
            <person name="Oliveira U."/>
            <person name="Santos F.R."/>
            <person name="Vidigal T.H.D.A."/>
            <person name="Brescovit A.D."/>
            <person name="Santos A.J."/>
        </authorList>
    </citation>
    <scope>NUCLEOTIDE SEQUENCE</scope>
    <source>
        <tissue evidence="1">Shoot tissue taken approximately 20 cm above the soil surface</tissue>
    </source>
</reference>
<protein>
    <submittedName>
        <fullName evidence="1">Uncharacterized protein</fullName>
    </submittedName>
</protein>
<dbReference type="AlphaFoldDB" id="A0A0A9E2S1"/>
<dbReference type="EMBL" id="GBRH01207608">
    <property type="protein sequence ID" value="JAD90287.1"/>
    <property type="molecule type" value="Transcribed_RNA"/>
</dbReference>
<proteinExistence type="predicted"/>
<sequence length="67" mass="8233">MIKLERSCEDYTHRMIQRLASCTRCIIRRSRRYTHQNLQRKNWKEAIKITLTGRSDDHTRSFTRAFF</sequence>
<name>A0A0A9E2S1_ARUDO</name>
<accession>A0A0A9E2S1</accession>
<reference evidence="1" key="2">
    <citation type="journal article" date="2015" name="Data Brief">
        <title>Shoot transcriptome of the giant reed, Arundo donax.</title>
        <authorList>
            <person name="Barrero R.A."/>
            <person name="Guerrero F.D."/>
            <person name="Moolhuijzen P."/>
            <person name="Goolsby J.A."/>
            <person name="Tidwell J."/>
            <person name="Bellgard S.E."/>
            <person name="Bellgard M.I."/>
        </authorList>
    </citation>
    <scope>NUCLEOTIDE SEQUENCE</scope>
    <source>
        <tissue evidence="1">Shoot tissue taken approximately 20 cm above the soil surface</tissue>
    </source>
</reference>